<dbReference type="AlphaFoldDB" id="B6HBS9"/>
<dbReference type="EMBL" id="AM920433">
    <property type="protein sequence ID" value="CAP94261.1"/>
    <property type="molecule type" value="Genomic_DNA"/>
</dbReference>
<reference evidence="1 2" key="1">
    <citation type="journal article" date="2008" name="Nat. Biotechnol.">
        <title>Genome sequencing and analysis of the filamentous fungus Penicillium chrysogenum.</title>
        <authorList>
            <person name="van den Berg M.A."/>
            <person name="Albang R."/>
            <person name="Albermann K."/>
            <person name="Badger J.H."/>
            <person name="Daran J.-M."/>
            <person name="Driessen A.J.M."/>
            <person name="Garcia-Estrada C."/>
            <person name="Fedorova N.D."/>
            <person name="Harris D.M."/>
            <person name="Heijne W.H.M."/>
            <person name="Joardar V.S."/>
            <person name="Kiel J.A.K.W."/>
            <person name="Kovalchuk A."/>
            <person name="Martin J.F."/>
            <person name="Nierman W.C."/>
            <person name="Nijland J.G."/>
            <person name="Pronk J.T."/>
            <person name="Roubos J.A."/>
            <person name="van der Klei I.J."/>
            <person name="van Peij N.N.M.E."/>
            <person name="Veenhuis M."/>
            <person name="von Doehren H."/>
            <person name="Wagner C."/>
            <person name="Wortman J.R."/>
            <person name="Bovenberg R.A.L."/>
        </authorList>
    </citation>
    <scope>NUCLEOTIDE SEQUENCE [LARGE SCALE GENOMIC DNA]</scope>
    <source>
        <strain evidence="2">ATCC 28089 / DSM 1075 / NRRL 1951 / Wisconsin 54-1255</strain>
    </source>
</reference>
<evidence type="ECO:0000313" key="1">
    <source>
        <dbReference type="EMBL" id="CAP94261.1"/>
    </source>
</evidence>
<protein>
    <submittedName>
        <fullName evidence="1">Uncharacterized protein</fullName>
    </submittedName>
</protein>
<sequence>MQKIIIMNIAGLVPGETGSSVRLFPSRHVGTCPGPWFFPTVGLLDLIESLLVWYSYSVPKDEALLWSVHLMPKFAAHCAFQGDDALNPKVLGKRALSHANGLSGAKLNYM</sequence>
<dbReference type="Proteomes" id="UP000000724">
    <property type="component" value="Contig Pc00c18"/>
</dbReference>
<accession>B6HBS9</accession>
<evidence type="ECO:0000313" key="2">
    <source>
        <dbReference type="Proteomes" id="UP000000724"/>
    </source>
</evidence>
<keyword evidence="2" id="KW-1185">Reference proteome</keyword>
<gene>
    <name evidence="1" type="ORF">Pc18g00370</name>
    <name evidence="1" type="ORF">PCH_Pc18g00370</name>
</gene>
<organism evidence="1 2">
    <name type="scientific">Penicillium rubens (strain ATCC 28089 / DSM 1075 / NRRL 1951 / Wisconsin 54-1255)</name>
    <name type="common">Penicillium chrysogenum</name>
    <dbReference type="NCBI Taxonomy" id="500485"/>
    <lineage>
        <taxon>Eukaryota</taxon>
        <taxon>Fungi</taxon>
        <taxon>Dikarya</taxon>
        <taxon>Ascomycota</taxon>
        <taxon>Pezizomycotina</taxon>
        <taxon>Eurotiomycetes</taxon>
        <taxon>Eurotiomycetidae</taxon>
        <taxon>Eurotiales</taxon>
        <taxon>Aspergillaceae</taxon>
        <taxon>Penicillium</taxon>
        <taxon>Penicillium chrysogenum species complex</taxon>
    </lineage>
</organism>
<dbReference type="HOGENOM" id="CLU_2171872_0_0_1"/>
<dbReference type="VEuPathDB" id="FungiDB:PCH_Pc18g00370"/>
<name>B6HBS9_PENRW</name>
<proteinExistence type="predicted"/>